<dbReference type="EMBL" id="CP092868">
    <property type="protein sequence ID" value="UYV69263.1"/>
    <property type="molecule type" value="Genomic_DNA"/>
</dbReference>
<dbReference type="InterPro" id="IPR052709">
    <property type="entry name" value="Transposase-MT_Hybrid"/>
</dbReference>
<keyword evidence="3" id="KW-1185">Reference proteome</keyword>
<organism evidence="2 3">
    <name type="scientific">Cordylochernes scorpioides</name>
    <dbReference type="NCBI Taxonomy" id="51811"/>
    <lineage>
        <taxon>Eukaryota</taxon>
        <taxon>Metazoa</taxon>
        <taxon>Ecdysozoa</taxon>
        <taxon>Arthropoda</taxon>
        <taxon>Chelicerata</taxon>
        <taxon>Arachnida</taxon>
        <taxon>Pseudoscorpiones</taxon>
        <taxon>Cheliferoidea</taxon>
        <taxon>Chernetidae</taxon>
        <taxon>Cordylochernes</taxon>
    </lineage>
</organism>
<protein>
    <recommendedName>
        <fullName evidence="1">Mos1 transposase HTH domain-containing protein</fullName>
    </recommendedName>
</protein>
<gene>
    <name evidence="2" type="ORF">LAZ67_6003028</name>
</gene>
<evidence type="ECO:0000313" key="3">
    <source>
        <dbReference type="Proteomes" id="UP001235939"/>
    </source>
</evidence>
<dbReference type="PANTHER" id="PTHR46060">
    <property type="entry name" value="MARINER MOS1 TRANSPOSASE-LIKE PROTEIN"/>
    <property type="match status" value="1"/>
</dbReference>
<dbReference type="PANTHER" id="PTHR46060:SF1">
    <property type="entry name" value="MARINER MOS1 TRANSPOSASE-LIKE PROTEIN"/>
    <property type="match status" value="1"/>
</dbReference>
<sequence length="246" mass="28483">MNNIIEATILNGKYQGGHVLLPRIPMIPMDTPFEFKRLQFPVRLAFAMTIKKAQGQSGTIEIRLKYCLISQMKKHVLKEDKKQESSKMETNEIGAVIKYICKKRMSPKKIYEDMVDTLREDAPSYTTVKKWVAAFKLGRIITEDEHRPVDLLKTLGIPETTVDRNERTLGPQEAFCPLGSQTFDIRSKVVRRKLSLDNLALFEANPEEFVTRFVTMDETWAQHFAPESKQQSMQWRTLRFLSPQES</sequence>
<dbReference type="InterPro" id="IPR041426">
    <property type="entry name" value="Mos1_HTH"/>
</dbReference>
<evidence type="ECO:0000259" key="1">
    <source>
        <dbReference type="Pfam" id="PF17906"/>
    </source>
</evidence>
<proteinExistence type="predicted"/>
<name>A0ABY6KKV8_9ARAC</name>
<accession>A0ABY6KKV8</accession>
<dbReference type="Proteomes" id="UP001235939">
    <property type="component" value="Chromosome 06"/>
</dbReference>
<reference evidence="2 3" key="1">
    <citation type="submission" date="2022-01" db="EMBL/GenBank/DDBJ databases">
        <title>A chromosomal length assembly of Cordylochernes scorpioides.</title>
        <authorList>
            <person name="Zeh D."/>
            <person name="Zeh J."/>
        </authorList>
    </citation>
    <scope>NUCLEOTIDE SEQUENCE [LARGE SCALE GENOMIC DNA]</scope>
    <source>
        <strain evidence="2">IN4F17</strain>
        <tissue evidence="2">Whole Body</tissue>
    </source>
</reference>
<dbReference type="Pfam" id="PF17906">
    <property type="entry name" value="HTH_48"/>
    <property type="match status" value="1"/>
</dbReference>
<feature type="domain" description="Mos1 transposase HTH" evidence="1">
    <location>
        <begin position="93"/>
        <end position="136"/>
    </location>
</feature>
<evidence type="ECO:0000313" key="2">
    <source>
        <dbReference type="EMBL" id="UYV69263.1"/>
    </source>
</evidence>